<comment type="caution">
    <text evidence="2">The sequence shown here is derived from an EMBL/GenBank/DDBJ whole genome shotgun (WGS) entry which is preliminary data.</text>
</comment>
<keyword evidence="1" id="KW-0472">Membrane</keyword>
<dbReference type="RefSeq" id="WP_302041654.1">
    <property type="nucleotide sequence ID" value="NZ_JAUKPO010000037.1"/>
</dbReference>
<keyword evidence="3" id="KW-1185">Reference proteome</keyword>
<dbReference type="Proteomes" id="UP001168528">
    <property type="component" value="Unassembled WGS sequence"/>
</dbReference>
<keyword evidence="1" id="KW-1133">Transmembrane helix</keyword>
<feature type="transmembrane region" description="Helical" evidence="1">
    <location>
        <begin position="111"/>
        <end position="128"/>
    </location>
</feature>
<organism evidence="2 3">
    <name type="scientific">Rhodocytophaga aerolata</name>
    <dbReference type="NCBI Taxonomy" id="455078"/>
    <lineage>
        <taxon>Bacteria</taxon>
        <taxon>Pseudomonadati</taxon>
        <taxon>Bacteroidota</taxon>
        <taxon>Cytophagia</taxon>
        <taxon>Cytophagales</taxon>
        <taxon>Rhodocytophagaceae</taxon>
        <taxon>Rhodocytophaga</taxon>
    </lineage>
</organism>
<evidence type="ECO:0000313" key="2">
    <source>
        <dbReference type="EMBL" id="MDO1450856.1"/>
    </source>
</evidence>
<keyword evidence="1" id="KW-0812">Transmembrane</keyword>
<accession>A0ABT8RFH0</accession>
<protein>
    <submittedName>
        <fullName evidence="2">Cytochrome C</fullName>
    </submittedName>
</protein>
<evidence type="ECO:0000256" key="1">
    <source>
        <dbReference type="SAM" id="Phobius"/>
    </source>
</evidence>
<reference evidence="2" key="1">
    <citation type="submission" date="2023-07" db="EMBL/GenBank/DDBJ databases">
        <title>The genome sequence of Rhodocytophaga aerolata KACC 12507.</title>
        <authorList>
            <person name="Zhang X."/>
        </authorList>
    </citation>
    <scope>NUCLEOTIDE SEQUENCE</scope>
    <source>
        <strain evidence="2">KACC 12507</strain>
    </source>
</reference>
<name>A0ABT8RFH0_9BACT</name>
<sequence length="135" mass="15333">MEPKSKVTLFIDDETQPFAQFETPVKFELDTRKLFDGLHQLKIVSQEWSGKEGVKVIPFKVRNGPAIEVEGLQENDTVDGIVPLMVNAYSKGDQKKFIIDGSETPRHIPSWLWVLIVAFIGWAIYYHIMSGSIPN</sequence>
<dbReference type="EMBL" id="JAUKPO010000037">
    <property type="protein sequence ID" value="MDO1450856.1"/>
    <property type="molecule type" value="Genomic_DNA"/>
</dbReference>
<gene>
    <name evidence="2" type="ORF">Q0590_31570</name>
</gene>
<evidence type="ECO:0000313" key="3">
    <source>
        <dbReference type="Proteomes" id="UP001168528"/>
    </source>
</evidence>
<proteinExistence type="predicted"/>